<dbReference type="InterPro" id="IPR050281">
    <property type="entry name" value="Flavin_monoamine_oxidase"/>
</dbReference>
<evidence type="ECO:0000256" key="5">
    <source>
        <dbReference type="ARBA" id="ARBA00017871"/>
    </source>
</evidence>
<dbReference type="PANTHER" id="PTHR10742:SF410">
    <property type="entry name" value="LYSINE-SPECIFIC HISTONE DEMETHYLASE 2"/>
    <property type="match status" value="1"/>
</dbReference>
<evidence type="ECO:0000256" key="7">
    <source>
        <dbReference type="ARBA" id="ARBA00023070"/>
    </source>
</evidence>
<comment type="catalytic activity">
    <reaction evidence="8">
        <text>L-tryptophan + O2 = indole-3-acetamide + CO2 + H2O</text>
        <dbReference type="Rhea" id="RHEA:16165"/>
        <dbReference type="ChEBI" id="CHEBI:15377"/>
        <dbReference type="ChEBI" id="CHEBI:15379"/>
        <dbReference type="ChEBI" id="CHEBI:16031"/>
        <dbReference type="ChEBI" id="CHEBI:16526"/>
        <dbReference type="ChEBI" id="CHEBI:57912"/>
        <dbReference type="EC" id="1.13.12.3"/>
    </reaction>
</comment>
<comment type="pathway">
    <text evidence="2">Plant hormone metabolism; auxin biosynthesis.</text>
</comment>
<comment type="similarity">
    <text evidence="3">Belongs to the tryptophan 2-monooxygenase family.</text>
</comment>
<dbReference type="Gene3D" id="3.50.50.60">
    <property type="entry name" value="FAD/NAD(P)-binding domain"/>
    <property type="match status" value="1"/>
</dbReference>
<dbReference type="EC" id="1.13.12.3" evidence="4"/>
<evidence type="ECO:0000256" key="8">
    <source>
        <dbReference type="ARBA" id="ARBA00047321"/>
    </source>
</evidence>
<comment type="caution">
    <text evidence="11">The sequence shown here is derived from an EMBL/GenBank/DDBJ whole genome shotgun (WGS) entry which is preliminary data.</text>
</comment>
<dbReference type="InterPro" id="IPR001613">
    <property type="entry name" value="Flavin_amine_oxidase"/>
</dbReference>
<gene>
    <name evidence="11" type="ORF">AZI85_14045</name>
</gene>
<evidence type="ECO:0000259" key="10">
    <source>
        <dbReference type="Pfam" id="PF01593"/>
    </source>
</evidence>
<dbReference type="PRINTS" id="PR00757">
    <property type="entry name" value="AMINEOXDASEF"/>
</dbReference>
<dbReference type="GO" id="GO:0050361">
    <property type="term" value="F:tryptophan 2-monooxygenase activity"/>
    <property type="evidence" value="ECO:0007669"/>
    <property type="project" value="UniProtKB-EC"/>
</dbReference>
<sequence length="511" mass="56138">MLPFYACEGLMAKSSFTRREFLKVSALGTSAMALSSCTSLDRYFMGDKRNFKNEVVILGAGAAGLSAAFELKKRKIPFRIFEASSRVGGRVQSVTVFPQGGPVAELGAEFFDSTHTRVFELAKELNIPTSEVKTAAGLEAHLFSFDKKVYRVKDIASRLKTLQSPFRRIRTELYREQDVILTYRNSFQFERAAYYDSLSLTDLLDSWKSEVDPLVLQLIEAQAVSRFGVDAKDQSALHFLSTLDAEGSSLLAGRPVFRMDGGLSNLMQTLSARVAGVIPDYVVRLNSPLTSISEDDGTFELTFQTPEGKETFTTRHVICTLPFSKLREVSGIQNLNFSQVKKENIMSQAYATHSKGTLGFASPFWRDRRGTVPANVGNFTGDFVTQKIWDSGRAQKGTQGLLTFQRAGTSGAKAGAAASGEALKDLDIFYNDLPAIAEGSSEVANWQQRKWSLGSMAVFKPGQYMRYKGAAAEAEYGGRFQFAGEHTSVRFAGTLHGALESGVRAASEIQI</sequence>
<proteinExistence type="inferred from homology"/>
<dbReference type="AlphaFoldDB" id="A0A150WVE8"/>
<comment type="cofactor">
    <cofactor evidence="1">
        <name>FAD</name>
        <dbReference type="ChEBI" id="CHEBI:57692"/>
    </cofactor>
</comment>
<name>A0A150WVE8_BDEBC</name>
<keyword evidence="7" id="KW-0073">Auxin biosynthesis</keyword>
<protein>
    <recommendedName>
        <fullName evidence="5">Tryptophan 2-monooxygenase</fullName>
        <ecNumber evidence="4">1.13.12.3</ecNumber>
    </recommendedName>
</protein>
<reference evidence="11 12" key="1">
    <citation type="submission" date="2016-03" db="EMBL/GenBank/DDBJ databases">
        <authorList>
            <person name="Ploux O."/>
        </authorList>
    </citation>
    <scope>NUCLEOTIDE SEQUENCE [LARGE SCALE GENOMIC DNA]</scope>
    <source>
        <strain evidence="11 12">BER2</strain>
    </source>
</reference>
<evidence type="ECO:0000256" key="6">
    <source>
        <dbReference type="ARBA" id="ARBA00023002"/>
    </source>
</evidence>
<evidence type="ECO:0000256" key="9">
    <source>
        <dbReference type="PIRSR" id="PIRSR601613-1"/>
    </source>
</evidence>
<evidence type="ECO:0000313" key="11">
    <source>
        <dbReference type="EMBL" id="KYG70262.1"/>
    </source>
</evidence>
<feature type="binding site" evidence="9">
    <location>
        <begin position="82"/>
        <end position="83"/>
    </location>
    <ligand>
        <name>FAD</name>
        <dbReference type="ChEBI" id="CHEBI:57692"/>
    </ligand>
</feature>
<evidence type="ECO:0000256" key="4">
    <source>
        <dbReference type="ARBA" id="ARBA00012535"/>
    </source>
</evidence>
<keyword evidence="6" id="KW-0560">Oxidoreductase</keyword>
<evidence type="ECO:0000256" key="3">
    <source>
        <dbReference type="ARBA" id="ARBA00005833"/>
    </source>
</evidence>
<dbReference type="EMBL" id="LUKF01000002">
    <property type="protein sequence ID" value="KYG70262.1"/>
    <property type="molecule type" value="Genomic_DNA"/>
</dbReference>
<dbReference type="Gene3D" id="1.10.405.10">
    <property type="entry name" value="Guanine Nucleotide Dissociation Inhibitor, domain 1"/>
    <property type="match status" value="1"/>
</dbReference>
<dbReference type="Pfam" id="PF01593">
    <property type="entry name" value="Amino_oxidase"/>
    <property type="match status" value="1"/>
</dbReference>
<organism evidence="11 12">
    <name type="scientific">Bdellovibrio bacteriovorus</name>
    <dbReference type="NCBI Taxonomy" id="959"/>
    <lineage>
        <taxon>Bacteria</taxon>
        <taxon>Pseudomonadati</taxon>
        <taxon>Bdellovibrionota</taxon>
        <taxon>Bdellovibrionia</taxon>
        <taxon>Bdellovibrionales</taxon>
        <taxon>Pseudobdellovibrionaceae</taxon>
        <taxon>Bdellovibrio</taxon>
    </lineage>
</organism>
<evidence type="ECO:0000256" key="2">
    <source>
        <dbReference type="ARBA" id="ARBA00004814"/>
    </source>
</evidence>
<feature type="binding site" evidence="9">
    <location>
        <position position="404"/>
    </location>
    <ligand>
        <name>substrate</name>
    </ligand>
</feature>
<dbReference type="OrthoDB" id="8845488at2"/>
<dbReference type="Gene3D" id="3.90.660.10">
    <property type="match status" value="1"/>
</dbReference>
<dbReference type="InterPro" id="IPR002937">
    <property type="entry name" value="Amino_oxidase"/>
</dbReference>
<feature type="domain" description="Amine oxidase" evidence="10">
    <location>
        <begin position="63"/>
        <end position="509"/>
    </location>
</feature>
<dbReference type="InterPro" id="IPR036188">
    <property type="entry name" value="FAD/NAD-bd_sf"/>
</dbReference>
<evidence type="ECO:0000313" key="12">
    <source>
        <dbReference type="Proteomes" id="UP000075391"/>
    </source>
</evidence>
<evidence type="ECO:0000256" key="1">
    <source>
        <dbReference type="ARBA" id="ARBA00001974"/>
    </source>
</evidence>
<dbReference type="Proteomes" id="UP000075391">
    <property type="component" value="Unassembled WGS sequence"/>
</dbReference>
<accession>A0A150WVE8</accession>
<dbReference type="SUPFAM" id="SSF51905">
    <property type="entry name" value="FAD/NAD(P)-binding domain"/>
    <property type="match status" value="1"/>
</dbReference>
<dbReference type="GO" id="GO:0009851">
    <property type="term" value="P:auxin biosynthetic process"/>
    <property type="evidence" value="ECO:0007669"/>
    <property type="project" value="UniProtKB-KW"/>
</dbReference>
<dbReference type="PANTHER" id="PTHR10742">
    <property type="entry name" value="FLAVIN MONOAMINE OXIDASE"/>
    <property type="match status" value="1"/>
</dbReference>